<feature type="binding site" evidence="2">
    <location>
        <position position="74"/>
    </location>
    <ligand>
        <name>substrate</name>
    </ligand>
</feature>
<dbReference type="PANTHER" id="PTHR48100:SF1">
    <property type="entry name" value="HISTIDINE PHOSPHATASE FAMILY PROTEIN-RELATED"/>
    <property type="match status" value="1"/>
</dbReference>
<dbReference type="CDD" id="cd07067">
    <property type="entry name" value="HP_PGM_like"/>
    <property type="match status" value="1"/>
</dbReference>
<protein>
    <submittedName>
        <fullName evidence="3">Histidine phosphatase family protein</fullName>
    </submittedName>
</protein>
<dbReference type="InterPro" id="IPR013078">
    <property type="entry name" value="His_Pase_superF_clade-1"/>
</dbReference>
<dbReference type="AlphaFoldDB" id="A0A2S4HJA0"/>
<dbReference type="Gene3D" id="3.40.50.1240">
    <property type="entry name" value="Phosphoglycerate mutase-like"/>
    <property type="match status" value="1"/>
</dbReference>
<dbReference type="GO" id="GO:0016791">
    <property type="term" value="F:phosphatase activity"/>
    <property type="evidence" value="ECO:0007669"/>
    <property type="project" value="TreeGrafter"/>
</dbReference>
<reference evidence="3" key="1">
    <citation type="submission" date="2018-01" db="EMBL/GenBank/DDBJ databases">
        <authorList>
            <person name="Yu X.-D."/>
        </authorList>
    </citation>
    <scope>NUCLEOTIDE SEQUENCE</scope>
    <source>
        <strain evidence="3">ZX-21</strain>
    </source>
</reference>
<dbReference type="Proteomes" id="UP000237222">
    <property type="component" value="Unassembled WGS sequence"/>
</dbReference>
<sequence>MLVAVAINIGRLAMAKVISTHIDLLRHGACEGGEIFRGSTDVALSELGWQQMRDKVLSMGEVYWDNIVSSPLQRCQRFAETLSAERGTPLAIRDNLREMHFGDWEGLAHDIARQRFPQEWSDFWESPAEASPPNGEAMPDFCQRVTMELDAIAAQHQGQSVLLVVHGAVIRVMICHWLGMPMGAMTRLSVPYAGLTRFTVYHQDGKAPWVQLGSHY</sequence>
<dbReference type="PIRSF" id="PIRSF000709">
    <property type="entry name" value="6PFK_2-Ptase"/>
    <property type="match status" value="1"/>
</dbReference>
<evidence type="ECO:0000313" key="3">
    <source>
        <dbReference type="EMBL" id="POP54074.1"/>
    </source>
</evidence>
<gene>
    <name evidence="3" type="ORF">C0068_02065</name>
</gene>
<proteinExistence type="predicted"/>
<feature type="active site" description="Tele-phosphohistidine intermediate" evidence="1">
    <location>
        <position position="27"/>
    </location>
</feature>
<dbReference type="InterPro" id="IPR050275">
    <property type="entry name" value="PGM_Phosphatase"/>
</dbReference>
<dbReference type="SUPFAM" id="SSF53254">
    <property type="entry name" value="Phosphoglycerate mutase-like"/>
    <property type="match status" value="1"/>
</dbReference>
<evidence type="ECO:0000256" key="2">
    <source>
        <dbReference type="PIRSR" id="PIRSR613078-2"/>
    </source>
</evidence>
<name>A0A2S4HJA0_9GAMM</name>
<feature type="active site" description="Proton donor/acceptor" evidence="1">
    <location>
        <position position="98"/>
    </location>
</feature>
<accession>A0A2S4HJA0</accession>
<dbReference type="GO" id="GO:0005737">
    <property type="term" value="C:cytoplasm"/>
    <property type="evidence" value="ECO:0007669"/>
    <property type="project" value="TreeGrafter"/>
</dbReference>
<dbReference type="Pfam" id="PF00300">
    <property type="entry name" value="His_Phos_1"/>
    <property type="match status" value="1"/>
</dbReference>
<dbReference type="EMBL" id="PQGG01000007">
    <property type="protein sequence ID" value="POP54074.1"/>
    <property type="molecule type" value="Genomic_DNA"/>
</dbReference>
<organism evidence="3 4">
    <name type="scientific">Zhongshania marina</name>
    <dbReference type="NCBI Taxonomy" id="2304603"/>
    <lineage>
        <taxon>Bacteria</taxon>
        <taxon>Pseudomonadati</taxon>
        <taxon>Pseudomonadota</taxon>
        <taxon>Gammaproteobacteria</taxon>
        <taxon>Cellvibrionales</taxon>
        <taxon>Spongiibacteraceae</taxon>
        <taxon>Zhongshania</taxon>
    </lineage>
</organism>
<dbReference type="PANTHER" id="PTHR48100">
    <property type="entry name" value="BROAD-SPECIFICITY PHOSPHATASE YOR283W-RELATED"/>
    <property type="match status" value="1"/>
</dbReference>
<dbReference type="SMART" id="SM00855">
    <property type="entry name" value="PGAM"/>
    <property type="match status" value="1"/>
</dbReference>
<evidence type="ECO:0000256" key="1">
    <source>
        <dbReference type="PIRSR" id="PIRSR613078-1"/>
    </source>
</evidence>
<evidence type="ECO:0000313" key="4">
    <source>
        <dbReference type="Proteomes" id="UP000237222"/>
    </source>
</evidence>
<comment type="caution">
    <text evidence="3">The sequence shown here is derived from an EMBL/GenBank/DDBJ whole genome shotgun (WGS) entry which is preliminary data.</text>
</comment>
<dbReference type="InterPro" id="IPR029033">
    <property type="entry name" value="His_PPase_superfam"/>
</dbReference>